<sequence>MVECARQKGANPDSWSVEGSARLPTDVIYEIAAFLSERDICSLEICSRFWHELCSSDFIWFHLFRKRWSSSEPIGVSSFLNHEVKESSQREDCVCTLVRPCGRHGLYKLPHEGWQAAYRNLHFEMERRARAVVEFVKLRAARHESLEVADYQKALMLLSTTGLDLYDVFLFLLAPVHSVLINLIGMHYCLLHLGIRGADMKELLSRSTAGNRQVCLRWWSIGGWANGFRRRDEMHLHTTSLYLLTELENNSVFQVLDRGILHEVLRVQISADFGSSAWVSRCMHSQR</sequence>
<evidence type="ECO:0000259" key="2">
    <source>
        <dbReference type="PROSITE" id="PS50181"/>
    </source>
</evidence>
<dbReference type="Proteomes" id="UP001497512">
    <property type="component" value="Chromosome 3"/>
</dbReference>
<reference evidence="3" key="1">
    <citation type="submission" date="2024-02" db="EMBL/GenBank/DDBJ databases">
        <authorList>
            <consortium name="ELIXIR-Norway"/>
            <consortium name="Elixir Norway"/>
        </authorList>
    </citation>
    <scope>NUCLEOTIDE SEQUENCE</scope>
</reference>
<dbReference type="InterPro" id="IPR039588">
    <property type="entry name" value="FBXO4"/>
</dbReference>
<dbReference type="PANTHER" id="PTHR16008">
    <property type="entry name" value="F-BOX ONLY PROTEIN 4"/>
    <property type="match status" value="1"/>
</dbReference>
<dbReference type="SMART" id="SM00256">
    <property type="entry name" value="FBOX"/>
    <property type="match status" value="1"/>
</dbReference>
<evidence type="ECO:0000256" key="1">
    <source>
        <dbReference type="SAM" id="Phobius"/>
    </source>
</evidence>
<protein>
    <recommendedName>
        <fullName evidence="2">F-box domain-containing protein</fullName>
    </recommendedName>
</protein>
<accession>A0ABP0UDG0</accession>
<dbReference type="SUPFAM" id="SSF81383">
    <property type="entry name" value="F-box domain"/>
    <property type="match status" value="1"/>
</dbReference>
<feature type="domain" description="F-box" evidence="2">
    <location>
        <begin position="17"/>
        <end position="63"/>
    </location>
</feature>
<keyword evidence="1" id="KW-0812">Transmembrane</keyword>
<dbReference type="Pfam" id="PF12937">
    <property type="entry name" value="F-box-like"/>
    <property type="match status" value="1"/>
</dbReference>
<gene>
    <name evidence="3" type="ORF">CSSPTR1EN2_LOCUS14501</name>
</gene>
<name>A0ABP0UDG0_9BRYO</name>
<feature type="transmembrane region" description="Helical" evidence="1">
    <location>
        <begin position="168"/>
        <end position="191"/>
    </location>
</feature>
<dbReference type="PANTHER" id="PTHR16008:SF4">
    <property type="entry name" value="F-BOX ONLY PROTEIN 4"/>
    <property type="match status" value="1"/>
</dbReference>
<proteinExistence type="predicted"/>
<keyword evidence="1" id="KW-0472">Membrane</keyword>
<evidence type="ECO:0000313" key="3">
    <source>
        <dbReference type="EMBL" id="CAK9219432.1"/>
    </source>
</evidence>
<keyword evidence="4" id="KW-1185">Reference proteome</keyword>
<evidence type="ECO:0000313" key="4">
    <source>
        <dbReference type="Proteomes" id="UP001497512"/>
    </source>
</evidence>
<dbReference type="InterPro" id="IPR036047">
    <property type="entry name" value="F-box-like_dom_sf"/>
</dbReference>
<dbReference type="PROSITE" id="PS50181">
    <property type="entry name" value="FBOX"/>
    <property type="match status" value="1"/>
</dbReference>
<dbReference type="EMBL" id="OZ019895">
    <property type="protein sequence ID" value="CAK9219432.1"/>
    <property type="molecule type" value="Genomic_DNA"/>
</dbReference>
<dbReference type="Gene3D" id="1.20.1280.50">
    <property type="match status" value="1"/>
</dbReference>
<dbReference type="InterPro" id="IPR001810">
    <property type="entry name" value="F-box_dom"/>
</dbReference>
<organism evidence="3 4">
    <name type="scientific">Sphagnum troendelagicum</name>
    <dbReference type="NCBI Taxonomy" id="128251"/>
    <lineage>
        <taxon>Eukaryota</taxon>
        <taxon>Viridiplantae</taxon>
        <taxon>Streptophyta</taxon>
        <taxon>Embryophyta</taxon>
        <taxon>Bryophyta</taxon>
        <taxon>Sphagnophytina</taxon>
        <taxon>Sphagnopsida</taxon>
        <taxon>Sphagnales</taxon>
        <taxon>Sphagnaceae</taxon>
        <taxon>Sphagnum</taxon>
    </lineage>
</organism>
<keyword evidence="1" id="KW-1133">Transmembrane helix</keyword>